<reference evidence="4" key="4">
    <citation type="journal article" date="2008" name="Nucleic Acids Res.">
        <title>The rice annotation project database (RAP-DB): 2008 update.</title>
        <authorList>
            <consortium name="The rice annotation project (RAP)"/>
        </authorList>
    </citation>
    <scope>GENOME REANNOTATION</scope>
    <source>
        <strain evidence="4">cv. Nipponbare</strain>
    </source>
</reference>
<evidence type="ECO:0000256" key="1">
    <source>
        <dbReference type="SAM" id="MobiDB-lite"/>
    </source>
</evidence>
<reference evidence="3" key="2">
    <citation type="submission" date="2002-02" db="EMBL/GenBank/DDBJ databases">
        <title>Oryza sativa nipponbare(GA3) genomic DNA, chromosome 6, BAC clone:OSJNBa0031P18.</title>
        <authorList>
            <person name="Sasaki T."/>
            <person name="Matsumoto T."/>
            <person name="Yamamoto K."/>
        </authorList>
    </citation>
    <scope>NUCLEOTIDE SEQUENCE</scope>
</reference>
<dbReference type="Proteomes" id="UP000000763">
    <property type="component" value="Chromosome 6"/>
</dbReference>
<proteinExistence type="predicted"/>
<organism evidence="3 4">
    <name type="scientific">Oryza sativa subsp. japonica</name>
    <name type="common">Rice</name>
    <dbReference type="NCBI Taxonomy" id="39947"/>
    <lineage>
        <taxon>Eukaryota</taxon>
        <taxon>Viridiplantae</taxon>
        <taxon>Streptophyta</taxon>
        <taxon>Embryophyta</taxon>
        <taxon>Tracheophyta</taxon>
        <taxon>Spermatophyta</taxon>
        <taxon>Magnoliopsida</taxon>
        <taxon>Liliopsida</taxon>
        <taxon>Poales</taxon>
        <taxon>Poaceae</taxon>
        <taxon>BOP clade</taxon>
        <taxon>Oryzoideae</taxon>
        <taxon>Oryzeae</taxon>
        <taxon>Oryzinae</taxon>
        <taxon>Oryza</taxon>
        <taxon>Oryza sativa</taxon>
    </lineage>
</organism>
<protein>
    <submittedName>
        <fullName evidence="3">Uncharacterized protein</fullName>
    </submittedName>
</protein>
<dbReference type="EMBL" id="AP004735">
    <property type="protein sequence ID" value="BAD35769.1"/>
    <property type="molecule type" value="Genomic_DNA"/>
</dbReference>
<evidence type="ECO:0000313" key="2">
    <source>
        <dbReference type="EMBL" id="BAD35756.1"/>
    </source>
</evidence>
<dbReference type="EMBL" id="AP004734">
    <property type="protein sequence ID" value="BAD35756.1"/>
    <property type="molecule type" value="Genomic_DNA"/>
</dbReference>
<evidence type="ECO:0000313" key="4">
    <source>
        <dbReference type="Proteomes" id="UP000000763"/>
    </source>
</evidence>
<gene>
    <name evidence="2" type="ORF">OSJNBa0026P23.27</name>
    <name evidence="3" type="ORF">OSJNBa0031P18.6</name>
</gene>
<feature type="region of interest" description="Disordered" evidence="1">
    <location>
        <begin position="48"/>
        <end position="125"/>
    </location>
</feature>
<reference evidence="2" key="1">
    <citation type="submission" date="2002-02" db="EMBL/GenBank/DDBJ databases">
        <title>Oryza sativa nipponbare(GA3) genomic DNA, chromosome 6, BAC clone:OSJNBa0026P23.</title>
        <authorList>
            <person name="Sasaki T."/>
            <person name="Matsumoto T."/>
            <person name="Yamamoto K."/>
        </authorList>
    </citation>
    <scope>NUCLEOTIDE SEQUENCE</scope>
</reference>
<accession>Q69TQ8</accession>
<name>Q69TQ8_ORYSJ</name>
<evidence type="ECO:0000313" key="3">
    <source>
        <dbReference type="EMBL" id="BAD35769.1"/>
    </source>
</evidence>
<reference evidence="4" key="3">
    <citation type="journal article" date="2005" name="Nature">
        <title>The map-based sequence of the rice genome.</title>
        <authorList>
            <consortium name="International rice genome sequencing project (IRGSP)"/>
            <person name="Matsumoto T."/>
            <person name="Wu J."/>
            <person name="Kanamori H."/>
            <person name="Katayose Y."/>
            <person name="Fujisawa M."/>
            <person name="Namiki N."/>
            <person name="Mizuno H."/>
            <person name="Yamamoto K."/>
            <person name="Antonio B.A."/>
            <person name="Baba T."/>
            <person name="Sakata K."/>
            <person name="Nagamura Y."/>
            <person name="Aoki H."/>
            <person name="Arikawa K."/>
            <person name="Arita K."/>
            <person name="Bito T."/>
            <person name="Chiden Y."/>
            <person name="Fujitsuka N."/>
            <person name="Fukunaka R."/>
            <person name="Hamada M."/>
            <person name="Harada C."/>
            <person name="Hayashi A."/>
            <person name="Hijishita S."/>
            <person name="Honda M."/>
            <person name="Hosokawa S."/>
            <person name="Ichikawa Y."/>
            <person name="Idonuma A."/>
            <person name="Iijima M."/>
            <person name="Ikeda M."/>
            <person name="Ikeno M."/>
            <person name="Ito K."/>
            <person name="Ito S."/>
            <person name="Ito T."/>
            <person name="Ito Y."/>
            <person name="Ito Y."/>
            <person name="Iwabuchi A."/>
            <person name="Kamiya K."/>
            <person name="Karasawa W."/>
            <person name="Kurita K."/>
            <person name="Katagiri S."/>
            <person name="Kikuta A."/>
            <person name="Kobayashi H."/>
            <person name="Kobayashi N."/>
            <person name="Machita K."/>
            <person name="Maehara T."/>
            <person name="Masukawa M."/>
            <person name="Mizubayashi T."/>
            <person name="Mukai Y."/>
            <person name="Nagasaki H."/>
            <person name="Nagata Y."/>
            <person name="Naito S."/>
            <person name="Nakashima M."/>
            <person name="Nakama Y."/>
            <person name="Nakamichi Y."/>
            <person name="Nakamura M."/>
            <person name="Meguro A."/>
            <person name="Negishi M."/>
            <person name="Ohta I."/>
            <person name="Ohta T."/>
            <person name="Okamoto M."/>
            <person name="Ono N."/>
            <person name="Saji S."/>
            <person name="Sakaguchi M."/>
            <person name="Sakai K."/>
            <person name="Shibata M."/>
            <person name="Shimokawa T."/>
            <person name="Song J."/>
            <person name="Takazaki Y."/>
            <person name="Terasawa K."/>
            <person name="Tsugane M."/>
            <person name="Tsuji K."/>
            <person name="Ueda S."/>
            <person name="Waki K."/>
            <person name="Yamagata H."/>
            <person name="Yamamoto M."/>
            <person name="Yamamoto S."/>
            <person name="Yamane H."/>
            <person name="Yoshiki S."/>
            <person name="Yoshihara R."/>
            <person name="Yukawa K."/>
            <person name="Zhong H."/>
            <person name="Yano M."/>
            <person name="Yuan Q."/>
            <person name="Ouyang S."/>
            <person name="Liu J."/>
            <person name="Jones K.M."/>
            <person name="Gansberger K."/>
            <person name="Moffat K."/>
            <person name="Hill J."/>
            <person name="Bera J."/>
            <person name="Fadrosh D."/>
            <person name="Jin S."/>
            <person name="Johri S."/>
            <person name="Kim M."/>
            <person name="Overton L."/>
            <person name="Reardon M."/>
            <person name="Tsitrin T."/>
            <person name="Vuong H."/>
            <person name="Weaver B."/>
            <person name="Ciecko A."/>
            <person name="Tallon L."/>
            <person name="Jackson J."/>
            <person name="Pai G."/>
            <person name="Aken S.V."/>
            <person name="Utterback T."/>
            <person name="Reidmuller S."/>
            <person name="Feldblyum T."/>
            <person name="Hsiao J."/>
            <person name="Zismann V."/>
            <person name="Iobst S."/>
            <person name="de Vazeille A.R."/>
            <person name="Buell C.R."/>
            <person name="Ying K."/>
            <person name="Li Y."/>
            <person name="Lu T."/>
            <person name="Huang Y."/>
            <person name="Zhao Q."/>
            <person name="Feng Q."/>
            <person name="Zhang L."/>
            <person name="Zhu J."/>
            <person name="Weng Q."/>
            <person name="Mu J."/>
            <person name="Lu Y."/>
            <person name="Fan D."/>
            <person name="Liu Y."/>
            <person name="Guan J."/>
            <person name="Zhang Y."/>
            <person name="Yu S."/>
            <person name="Liu X."/>
            <person name="Zhang Y."/>
            <person name="Hong G."/>
            <person name="Han B."/>
            <person name="Choisne N."/>
            <person name="Demange N."/>
            <person name="Orjeda G."/>
            <person name="Samain S."/>
            <person name="Cattolico L."/>
            <person name="Pelletier E."/>
            <person name="Couloux A."/>
            <person name="Segurens B."/>
            <person name="Wincker P."/>
            <person name="D'Hont A."/>
            <person name="Scarpelli C."/>
            <person name="Weissenbach J."/>
            <person name="Salanoubat M."/>
            <person name="Quetier F."/>
            <person name="Yu Y."/>
            <person name="Kim H.R."/>
            <person name="Rambo T."/>
            <person name="Currie J."/>
            <person name="Collura K."/>
            <person name="Luo M."/>
            <person name="Yang T."/>
            <person name="Ammiraju J.S.S."/>
            <person name="Engler F."/>
            <person name="Soderlund C."/>
            <person name="Wing R.A."/>
            <person name="Palmer L.E."/>
            <person name="de la Bastide M."/>
            <person name="Spiegel L."/>
            <person name="Nascimento L."/>
            <person name="Zutavern T."/>
            <person name="O'Shaughnessy A."/>
            <person name="Dike S."/>
            <person name="Dedhia N."/>
            <person name="Preston R."/>
            <person name="Balija V."/>
            <person name="McCombie W.R."/>
            <person name="Chow T."/>
            <person name="Chen H."/>
            <person name="Chung M."/>
            <person name="Chen C."/>
            <person name="Shaw J."/>
            <person name="Wu H."/>
            <person name="Hsiao K."/>
            <person name="Chao Y."/>
            <person name="Chu M."/>
            <person name="Cheng C."/>
            <person name="Hour A."/>
            <person name="Lee P."/>
            <person name="Lin S."/>
            <person name="Lin Y."/>
            <person name="Liou J."/>
            <person name="Liu S."/>
            <person name="Hsing Y."/>
            <person name="Raghuvanshi S."/>
            <person name="Mohanty A."/>
            <person name="Bharti A.K."/>
            <person name="Gaur A."/>
            <person name="Gupta V."/>
            <person name="Kumar D."/>
            <person name="Ravi V."/>
            <person name="Vij S."/>
            <person name="Kapur A."/>
            <person name="Khurana P."/>
            <person name="Khurana P."/>
            <person name="Khurana J.P."/>
            <person name="Tyagi A.K."/>
            <person name="Gaikwad K."/>
            <person name="Singh A."/>
            <person name="Dalal V."/>
            <person name="Srivastava S."/>
            <person name="Dixit A."/>
            <person name="Pal A.K."/>
            <person name="Ghazi I.A."/>
            <person name="Yadav M."/>
            <person name="Pandit A."/>
            <person name="Bhargava A."/>
            <person name="Sureshbabu K."/>
            <person name="Batra K."/>
            <person name="Sharma T.R."/>
            <person name="Mohapatra T."/>
            <person name="Singh N.K."/>
            <person name="Messing J."/>
            <person name="Nelson A.B."/>
            <person name="Fuks G."/>
            <person name="Kavchok S."/>
            <person name="Keizer G."/>
            <person name="Linton E."/>
            <person name="Llaca V."/>
            <person name="Song R."/>
            <person name="Tanyolac B."/>
            <person name="Young S."/>
            <person name="Ho-Il K."/>
            <person name="Hahn J.H."/>
            <person name="Sangsakoo G."/>
            <person name="Vanavichit A."/>
            <person name="de Mattos Luiz.A.T."/>
            <person name="Zimmer P.D."/>
            <person name="Malone G."/>
            <person name="Dellagostin O."/>
            <person name="de Oliveira A.C."/>
            <person name="Bevan M."/>
            <person name="Bancroft I."/>
            <person name="Minx P."/>
            <person name="Cordum H."/>
            <person name="Wilson R."/>
            <person name="Cheng Z."/>
            <person name="Jin W."/>
            <person name="Jiang J."/>
            <person name="Leong S.A."/>
            <person name="Iwama H."/>
            <person name="Gojobori T."/>
            <person name="Itoh T."/>
            <person name="Niimura Y."/>
            <person name="Fujii Y."/>
            <person name="Habara T."/>
            <person name="Sakai H."/>
            <person name="Sato Y."/>
            <person name="Wilson G."/>
            <person name="Kumar K."/>
            <person name="McCouch S."/>
            <person name="Juretic N."/>
            <person name="Hoen D."/>
            <person name="Wright S."/>
            <person name="Bruskiewich R."/>
            <person name="Bureau T."/>
            <person name="Miyao A."/>
            <person name="Hirochika H."/>
            <person name="Nishikawa T."/>
            <person name="Kadowaki K."/>
            <person name="Sugiura M."/>
            <person name="Burr B."/>
            <person name="Sasaki T."/>
        </authorList>
    </citation>
    <scope>NUCLEOTIDE SEQUENCE [LARGE SCALE GENOMIC DNA]</scope>
    <source>
        <strain evidence="4">cv. Nipponbare</strain>
    </source>
</reference>
<sequence>MWTRAYKASHSASTGYELPQASPLSPPAAAPPYLAWRWGRRWISAAERRRNRRGRSAAAASGPSGGDALEGTVAASGAGGGGEALLAPLSPHLSGRAAVKVEKEEARSQPPQCEIPSPRSLFSAR</sequence>
<feature type="region of interest" description="Disordered" evidence="1">
    <location>
        <begin position="1"/>
        <end position="29"/>
    </location>
</feature>
<dbReference type="AlphaFoldDB" id="Q69TQ8"/>